<proteinExistence type="predicted"/>
<sequence length="124" mass="13020">MDSSREQAAMGYGTASSGRSHGGVLGAAADARRGGRRGQRGLARPARSNLMDLGRDIETDSLPVGEATSVAIGELTQGRLCSVLRSRTQTRISQLQFLQASASSPCSCRVGCCHGGPWKLQGRM</sequence>
<feature type="region of interest" description="Disordered" evidence="1">
    <location>
        <begin position="1"/>
        <end position="46"/>
    </location>
</feature>
<keyword evidence="3" id="KW-1185">Reference proteome</keyword>
<dbReference type="Proteomes" id="UP000298652">
    <property type="component" value="Chromosome 9"/>
</dbReference>
<gene>
    <name evidence="2" type="ORF">SEVIR_9G229750v2</name>
</gene>
<protein>
    <submittedName>
        <fullName evidence="2">Uncharacterized protein</fullName>
    </submittedName>
</protein>
<accession>A0A4U6SZ94</accession>
<organism evidence="2 3">
    <name type="scientific">Setaria viridis</name>
    <name type="common">Green bristlegrass</name>
    <name type="synonym">Setaria italica subsp. viridis</name>
    <dbReference type="NCBI Taxonomy" id="4556"/>
    <lineage>
        <taxon>Eukaryota</taxon>
        <taxon>Viridiplantae</taxon>
        <taxon>Streptophyta</taxon>
        <taxon>Embryophyta</taxon>
        <taxon>Tracheophyta</taxon>
        <taxon>Spermatophyta</taxon>
        <taxon>Magnoliopsida</taxon>
        <taxon>Liliopsida</taxon>
        <taxon>Poales</taxon>
        <taxon>Poaceae</taxon>
        <taxon>PACMAD clade</taxon>
        <taxon>Panicoideae</taxon>
        <taxon>Panicodae</taxon>
        <taxon>Paniceae</taxon>
        <taxon>Cenchrinae</taxon>
        <taxon>Setaria</taxon>
    </lineage>
</organism>
<evidence type="ECO:0000313" key="3">
    <source>
        <dbReference type="Proteomes" id="UP000298652"/>
    </source>
</evidence>
<dbReference type="EMBL" id="CM016560">
    <property type="protein sequence ID" value="TKV93503.1"/>
    <property type="molecule type" value="Genomic_DNA"/>
</dbReference>
<dbReference type="AlphaFoldDB" id="A0A4U6SZ94"/>
<name>A0A4U6SZ94_SETVI</name>
<evidence type="ECO:0000313" key="2">
    <source>
        <dbReference type="EMBL" id="TKV93503.1"/>
    </source>
</evidence>
<dbReference type="Gramene" id="TKV93503">
    <property type="protein sequence ID" value="TKV93503"/>
    <property type="gene ID" value="SEVIR_9G229750v2"/>
</dbReference>
<reference evidence="2" key="1">
    <citation type="submission" date="2019-03" db="EMBL/GenBank/DDBJ databases">
        <title>WGS assembly of Setaria viridis.</title>
        <authorList>
            <person name="Huang P."/>
            <person name="Jenkins J."/>
            <person name="Grimwood J."/>
            <person name="Barry K."/>
            <person name="Healey A."/>
            <person name="Mamidi S."/>
            <person name="Sreedasyam A."/>
            <person name="Shu S."/>
            <person name="Feldman M."/>
            <person name="Wu J."/>
            <person name="Yu Y."/>
            <person name="Chen C."/>
            <person name="Johnson J."/>
            <person name="Rokhsar D."/>
            <person name="Baxter I."/>
            <person name="Schmutz J."/>
            <person name="Brutnell T."/>
            <person name="Kellogg E."/>
        </authorList>
    </citation>
    <scope>NUCLEOTIDE SEQUENCE [LARGE SCALE GENOMIC DNA]</scope>
</reference>
<evidence type="ECO:0000256" key="1">
    <source>
        <dbReference type="SAM" id="MobiDB-lite"/>
    </source>
</evidence>